<dbReference type="Gene3D" id="2.30.30.40">
    <property type="entry name" value="SH3 Domains"/>
    <property type="match status" value="1"/>
</dbReference>
<feature type="region of interest" description="Disordered" evidence="3">
    <location>
        <begin position="304"/>
        <end position="330"/>
    </location>
</feature>
<dbReference type="OMA" id="DKERTWQ"/>
<gene>
    <name evidence="5" type="ORF">Pmar_PMAR010968</name>
</gene>
<dbReference type="SMART" id="SM00326">
    <property type="entry name" value="SH3"/>
    <property type="match status" value="1"/>
</dbReference>
<dbReference type="PROSITE" id="PS50002">
    <property type="entry name" value="SH3"/>
    <property type="match status" value="1"/>
</dbReference>
<name>C5LUH2_PERM5</name>
<dbReference type="EMBL" id="GG685476">
    <property type="protein sequence ID" value="EEQ99705.1"/>
    <property type="molecule type" value="Genomic_DNA"/>
</dbReference>
<organism evidence="6">
    <name type="scientific">Perkinsus marinus (strain ATCC 50983 / TXsc)</name>
    <dbReference type="NCBI Taxonomy" id="423536"/>
    <lineage>
        <taxon>Eukaryota</taxon>
        <taxon>Sar</taxon>
        <taxon>Alveolata</taxon>
        <taxon>Perkinsozoa</taxon>
        <taxon>Perkinsea</taxon>
        <taxon>Perkinsida</taxon>
        <taxon>Perkinsidae</taxon>
        <taxon>Perkinsus</taxon>
    </lineage>
</organism>
<protein>
    <recommendedName>
        <fullName evidence="4">SH3 domain-containing protein</fullName>
    </recommendedName>
</protein>
<dbReference type="OrthoDB" id="465092at2759"/>
<dbReference type="Proteomes" id="UP000007800">
    <property type="component" value="Unassembled WGS sequence"/>
</dbReference>
<evidence type="ECO:0000313" key="5">
    <source>
        <dbReference type="EMBL" id="EEQ99705.1"/>
    </source>
</evidence>
<keyword evidence="1 2" id="KW-0728">SH3 domain</keyword>
<dbReference type="AlphaFoldDB" id="C5LUH2"/>
<evidence type="ECO:0000256" key="1">
    <source>
        <dbReference type="ARBA" id="ARBA00022443"/>
    </source>
</evidence>
<evidence type="ECO:0000256" key="2">
    <source>
        <dbReference type="PROSITE-ProRule" id="PRU00192"/>
    </source>
</evidence>
<dbReference type="RefSeq" id="XP_002766988.1">
    <property type="nucleotide sequence ID" value="XM_002766942.1"/>
</dbReference>
<feature type="domain" description="SH3" evidence="4">
    <location>
        <begin position="335"/>
        <end position="398"/>
    </location>
</feature>
<reference evidence="5 6" key="1">
    <citation type="submission" date="2008-07" db="EMBL/GenBank/DDBJ databases">
        <authorList>
            <person name="El-Sayed N."/>
            <person name="Caler E."/>
            <person name="Inman J."/>
            <person name="Amedeo P."/>
            <person name="Hass B."/>
            <person name="Wortman J."/>
        </authorList>
    </citation>
    <scope>NUCLEOTIDE SEQUENCE [LARGE SCALE GENOMIC DNA]</scope>
    <source>
        <strain evidence="6">ATCC 50983 / TXsc</strain>
    </source>
</reference>
<dbReference type="InterPro" id="IPR001452">
    <property type="entry name" value="SH3_domain"/>
</dbReference>
<evidence type="ECO:0000259" key="4">
    <source>
        <dbReference type="PROSITE" id="PS50002"/>
    </source>
</evidence>
<keyword evidence="6" id="KW-1185">Reference proteome</keyword>
<proteinExistence type="predicted"/>
<dbReference type="SUPFAM" id="SSF50044">
    <property type="entry name" value="SH3-domain"/>
    <property type="match status" value="1"/>
</dbReference>
<sequence length="398" mass="44478">MSATLLDLDDVLTSDRLENSTTVANEKKQMVIGVDGGSSQPLVVKGGELNEKCFVGREEEPSSLATEGMTIITPLEGTKKLLRLLVKAALGQAHRRLVLVSSEDKSVELDRARIWKILDDASQTVTFYLGGLHDTGFAVEGLHALNRMKDRALADGRDEQDRLEFWNDYKIVYERLSALPDKERTWQGVLQLNRIHEVFSCGINATDGGIIGKRQMEELMATALQLQEMRFYDQQQSLVATQRQLIVGDIVEEMRKMRRDDRAKLAHHIDMRVDDLERRLVSKLQRLPATGMYTAEDTLDFQHPTETKGQLPQASQSLNEVTSDPQLSGLPATGIEGIRAEVCRNFRKIAAHELSVGIRDIVHVLSPEVDTQGWVRVRLQGDRGGTGFVPASVLKVVE</sequence>
<feature type="compositionally biased region" description="Polar residues" evidence="3">
    <location>
        <begin position="307"/>
        <end position="326"/>
    </location>
</feature>
<evidence type="ECO:0000313" key="6">
    <source>
        <dbReference type="Proteomes" id="UP000007800"/>
    </source>
</evidence>
<dbReference type="InParanoid" id="C5LUH2"/>
<dbReference type="CDD" id="cd00174">
    <property type="entry name" value="SH3"/>
    <property type="match status" value="1"/>
</dbReference>
<dbReference type="GeneID" id="9051621"/>
<dbReference type="InterPro" id="IPR036028">
    <property type="entry name" value="SH3-like_dom_sf"/>
</dbReference>
<accession>C5LUH2</accession>
<evidence type="ECO:0000256" key="3">
    <source>
        <dbReference type="SAM" id="MobiDB-lite"/>
    </source>
</evidence>